<comment type="caution">
    <text evidence="2">The sequence shown here is derived from an EMBL/GenBank/DDBJ whole genome shotgun (WGS) entry which is preliminary data.</text>
</comment>
<reference evidence="2" key="1">
    <citation type="submission" date="2022-10" db="EMBL/GenBank/DDBJ databases">
        <title>Novel sulphate-reducing endosymbionts in the free-living metamonad Anaeramoeba.</title>
        <authorList>
            <person name="Jerlstrom-Hultqvist J."/>
            <person name="Cepicka I."/>
            <person name="Gallot-Lavallee L."/>
            <person name="Salas-Leiva D."/>
            <person name="Curtis B.A."/>
            <person name="Zahonova K."/>
            <person name="Pipaliya S."/>
            <person name="Dacks J."/>
            <person name="Roger A.J."/>
        </authorList>
    </citation>
    <scope>NUCLEOTIDE SEQUENCE</scope>
    <source>
        <strain evidence="2">BMAN</strain>
    </source>
</reference>
<gene>
    <name evidence="2" type="ORF">M0811_09730</name>
</gene>
<dbReference type="SMART" id="SM00213">
    <property type="entry name" value="UBQ"/>
    <property type="match status" value="1"/>
</dbReference>
<organism evidence="2 3">
    <name type="scientific">Anaeramoeba ignava</name>
    <name type="common">Anaerobic marine amoeba</name>
    <dbReference type="NCBI Taxonomy" id="1746090"/>
    <lineage>
        <taxon>Eukaryota</taxon>
        <taxon>Metamonada</taxon>
        <taxon>Anaeramoebidae</taxon>
        <taxon>Anaeramoeba</taxon>
    </lineage>
</organism>
<dbReference type="SUPFAM" id="SSF54236">
    <property type="entry name" value="Ubiquitin-like"/>
    <property type="match status" value="2"/>
</dbReference>
<dbReference type="PROSITE" id="PS50053">
    <property type="entry name" value="UBIQUITIN_2"/>
    <property type="match status" value="1"/>
</dbReference>
<dbReference type="Gene3D" id="3.10.20.90">
    <property type="entry name" value="Phosphatidylinositol 3-kinase Catalytic Subunit, Chain A, domain 1"/>
    <property type="match status" value="2"/>
</dbReference>
<dbReference type="Pfam" id="PF00240">
    <property type="entry name" value="ubiquitin"/>
    <property type="match status" value="2"/>
</dbReference>
<dbReference type="AlphaFoldDB" id="A0A9Q0R9N2"/>
<keyword evidence="3" id="KW-1185">Reference proteome</keyword>
<dbReference type="PANTHER" id="PTHR10666">
    <property type="entry name" value="UBIQUITIN"/>
    <property type="match status" value="1"/>
</dbReference>
<dbReference type="InterPro" id="IPR019956">
    <property type="entry name" value="Ubiquitin_dom"/>
</dbReference>
<keyword evidence="2" id="KW-0687">Ribonucleoprotein</keyword>
<dbReference type="InterPro" id="IPR029071">
    <property type="entry name" value="Ubiquitin-like_domsf"/>
</dbReference>
<name>A0A9Q0R9N2_ANAIG</name>
<evidence type="ECO:0000259" key="1">
    <source>
        <dbReference type="PROSITE" id="PS50053"/>
    </source>
</evidence>
<dbReference type="InterPro" id="IPR019954">
    <property type="entry name" value="Ubiquitin_CS"/>
</dbReference>
<evidence type="ECO:0000313" key="2">
    <source>
        <dbReference type="EMBL" id="KAJ5072086.1"/>
    </source>
</evidence>
<dbReference type="Proteomes" id="UP001149090">
    <property type="component" value="Unassembled WGS sequence"/>
</dbReference>
<accession>A0A9Q0R9N2</accession>
<dbReference type="OrthoDB" id="428577at2759"/>
<dbReference type="PRINTS" id="PR00348">
    <property type="entry name" value="UBIQUITIN"/>
</dbReference>
<dbReference type="InterPro" id="IPR050158">
    <property type="entry name" value="Ubiquitin_ubiquitin-like"/>
</dbReference>
<proteinExistence type="predicted"/>
<sequence length="109" mass="12786">MEIYVKTLTGTKYLFDIEPNDLIIKLKDKIQDKIRIPLNSQRLKKYFFDIEPNDLVEKLKDKIQDKIGIPPNSQRLLFAGVILKDENTISYYGMIDGSIVHMILFLRQN</sequence>
<keyword evidence="2" id="KW-0689">Ribosomal protein</keyword>
<dbReference type="GO" id="GO:0005840">
    <property type="term" value="C:ribosome"/>
    <property type="evidence" value="ECO:0007669"/>
    <property type="project" value="UniProtKB-KW"/>
</dbReference>
<dbReference type="InterPro" id="IPR000626">
    <property type="entry name" value="Ubiquitin-like_dom"/>
</dbReference>
<dbReference type="PROSITE" id="PS00299">
    <property type="entry name" value="UBIQUITIN_1"/>
    <property type="match status" value="1"/>
</dbReference>
<dbReference type="EMBL" id="JAPDFW010000083">
    <property type="protein sequence ID" value="KAJ5072086.1"/>
    <property type="molecule type" value="Genomic_DNA"/>
</dbReference>
<feature type="domain" description="Ubiquitin-like" evidence="1">
    <location>
        <begin position="34"/>
        <end position="109"/>
    </location>
</feature>
<evidence type="ECO:0000313" key="3">
    <source>
        <dbReference type="Proteomes" id="UP001149090"/>
    </source>
</evidence>
<dbReference type="CDD" id="cd17039">
    <property type="entry name" value="Ubl_ubiquitin_like"/>
    <property type="match status" value="1"/>
</dbReference>
<protein>
    <submittedName>
        <fullName evidence="2">UBIQUITIN-40S ribosomal protein S27A</fullName>
    </submittedName>
</protein>